<keyword evidence="6" id="KW-1185">Reference proteome</keyword>
<reference evidence="5" key="1">
    <citation type="submission" date="2021-01" db="EMBL/GenBank/DDBJ databases">
        <title>Modified the classification status of verrucomicrobia.</title>
        <authorList>
            <person name="Feng X."/>
        </authorList>
    </citation>
    <scope>NUCLEOTIDE SEQUENCE</scope>
    <source>
        <strain evidence="5">KCTC 13126</strain>
    </source>
</reference>
<dbReference type="Proteomes" id="UP000617628">
    <property type="component" value="Unassembled WGS sequence"/>
</dbReference>
<evidence type="ECO:0000256" key="2">
    <source>
        <dbReference type="PIRNR" id="PIRNR006241"/>
    </source>
</evidence>
<keyword evidence="1 2" id="KW-0413">Isomerase</keyword>
<dbReference type="GO" id="GO:0016853">
    <property type="term" value="F:isomerase activity"/>
    <property type="evidence" value="ECO:0007669"/>
    <property type="project" value="UniProtKB-KW"/>
</dbReference>
<protein>
    <submittedName>
        <fullName evidence="5">TIM barrel protein</fullName>
    </submittedName>
</protein>
<dbReference type="PIRSF" id="PIRSF006241">
    <property type="entry name" value="HyI"/>
    <property type="match status" value="1"/>
</dbReference>
<dbReference type="InterPro" id="IPR013022">
    <property type="entry name" value="Xyl_isomerase-like_TIM-brl"/>
</dbReference>
<gene>
    <name evidence="5" type="ORF">JIN87_14805</name>
</gene>
<feature type="active site" description="Proton donor/acceptor" evidence="3">
    <location>
        <position position="181"/>
    </location>
</feature>
<sequence length="306" mass="34092">MNRREMLRSSVGIAGASFLSGTSMMAETHMKKGRLKQSIAFWCFNAAGEKWSLERICQVAKELGCESVELVNTAEELATVKKHGLTCALLGLDMSPNPPFTHGYNNPDHWPKLFERTKKAIDAASEYGCPNVIAFTGYAYKNPDDPNSGLIGMEEGAGNCVKGLKKMAEYAAKMNVTLCLEPLNTRDDTHPMKGHPGYQGEHIEYCVDILRRVNFPSVKLLLDFYHTQIMDGDLIRRLREYKDVIGHIHTAGNPGRGELDDTQEIAYRPVMQALADIGYQGYVGHEYIPTRDPYKSLQEAVALCTV</sequence>
<dbReference type="EMBL" id="JAENIL010000026">
    <property type="protein sequence ID" value="MBK1878147.1"/>
    <property type="molecule type" value="Genomic_DNA"/>
</dbReference>
<evidence type="ECO:0000256" key="1">
    <source>
        <dbReference type="ARBA" id="ARBA00023235"/>
    </source>
</evidence>
<name>A0A934RWL8_9BACT</name>
<evidence type="ECO:0000313" key="5">
    <source>
        <dbReference type="EMBL" id="MBK1878147.1"/>
    </source>
</evidence>
<comment type="similarity">
    <text evidence="2">Belongs to the hyi family.</text>
</comment>
<dbReference type="InterPro" id="IPR050417">
    <property type="entry name" value="Sugar_Epim/Isomerase"/>
</dbReference>
<evidence type="ECO:0000256" key="3">
    <source>
        <dbReference type="PIRSR" id="PIRSR006241-50"/>
    </source>
</evidence>
<accession>A0A934RWL8</accession>
<dbReference type="InterPro" id="IPR026040">
    <property type="entry name" value="HyI-like"/>
</dbReference>
<feature type="domain" description="Xylose isomerase-like TIM barrel" evidence="4">
    <location>
        <begin position="58"/>
        <end position="296"/>
    </location>
</feature>
<evidence type="ECO:0000259" key="4">
    <source>
        <dbReference type="Pfam" id="PF01261"/>
    </source>
</evidence>
<dbReference type="Pfam" id="PF01261">
    <property type="entry name" value="AP_endonuc_2"/>
    <property type="match status" value="1"/>
</dbReference>
<evidence type="ECO:0000313" key="6">
    <source>
        <dbReference type="Proteomes" id="UP000617628"/>
    </source>
</evidence>
<organism evidence="5 6">
    <name type="scientific">Pelagicoccus mobilis</name>
    <dbReference type="NCBI Taxonomy" id="415221"/>
    <lineage>
        <taxon>Bacteria</taxon>
        <taxon>Pseudomonadati</taxon>
        <taxon>Verrucomicrobiota</taxon>
        <taxon>Opitutia</taxon>
        <taxon>Puniceicoccales</taxon>
        <taxon>Pelagicoccaceae</taxon>
        <taxon>Pelagicoccus</taxon>
    </lineage>
</organism>
<dbReference type="PANTHER" id="PTHR43489">
    <property type="entry name" value="ISOMERASE"/>
    <property type="match status" value="1"/>
</dbReference>
<dbReference type="AlphaFoldDB" id="A0A934RWL8"/>
<dbReference type="Gene3D" id="3.20.20.150">
    <property type="entry name" value="Divalent-metal-dependent TIM barrel enzymes"/>
    <property type="match status" value="1"/>
</dbReference>
<comment type="caution">
    <text evidence="5">The sequence shown here is derived from an EMBL/GenBank/DDBJ whole genome shotgun (WGS) entry which is preliminary data.</text>
</comment>
<proteinExistence type="inferred from homology"/>
<dbReference type="RefSeq" id="WP_200356360.1">
    <property type="nucleotide sequence ID" value="NZ_JAENIL010000026.1"/>
</dbReference>
<dbReference type="InterPro" id="IPR036237">
    <property type="entry name" value="Xyl_isomerase-like_sf"/>
</dbReference>
<feature type="active site" description="Proton donor/acceptor" evidence="3">
    <location>
        <position position="286"/>
    </location>
</feature>
<dbReference type="SUPFAM" id="SSF51658">
    <property type="entry name" value="Xylose isomerase-like"/>
    <property type="match status" value="1"/>
</dbReference>
<dbReference type="PANTHER" id="PTHR43489:SF3">
    <property type="entry name" value="XYLOSE ISOMERASE DOMAIN PROTEIN TIM BARREL"/>
    <property type="match status" value="1"/>
</dbReference>